<dbReference type="RefSeq" id="WP_012329757.1">
    <property type="nucleotide sequence ID" value="NZ_CAJCKR010000030.1"/>
</dbReference>
<feature type="compositionally biased region" description="Basic and acidic residues" evidence="1">
    <location>
        <begin position="1"/>
        <end position="12"/>
    </location>
</feature>
<evidence type="ECO:0000313" key="3">
    <source>
        <dbReference type="Proteomes" id="UP001549119"/>
    </source>
</evidence>
<dbReference type="EMBL" id="JBEPNW010000003">
    <property type="protein sequence ID" value="MET3869688.1"/>
    <property type="molecule type" value="Genomic_DNA"/>
</dbReference>
<comment type="caution">
    <text evidence="2">The sequence shown here is derived from an EMBL/GenBank/DDBJ whole genome shotgun (WGS) entry which is preliminary data.</text>
</comment>
<reference evidence="2 3" key="1">
    <citation type="submission" date="2024-06" db="EMBL/GenBank/DDBJ databases">
        <title>Genomics of switchgrass bacterial isolates.</title>
        <authorList>
            <person name="Shade A."/>
        </authorList>
    </citation>
    <scope>NUCLEOTIDE SEQUENCE [LARGE SCALE GENOMIC DNA]</scope>
    <source>
        <strain evidence="2 3">PvP084</strain>
    </source>
</reference>
<sequence length="43" mass="4569">MAAEQKRGNREVKKPKKPVPKTNASAPSVKGSVAAAMRPPRKA</sequence>
<dbReference type="Proteomes" id="UP001549119">
    <property type="component" value="Unassembled WGS sequence"/>
</dbReference>
<keyword evidence="3" id="KW-1185">Reference proteome</keyword>
<organism evidence="2 3">
    <name type="scientific">Methylobacterium radiotolerans</name>
    <dbReference type="NCBI Taxonomy" id="31998"/>
    <lineage>
        <taxon>Bacteria</taxon>
        <taxon>Pseudomonadati</taxon>
        <taxon>Pseudomonadota</taxon>
        <taxon>Alphaproteobacteria</taxon>
        <taxon>Hyphomicrobiales</taxon>
        <taxon>Methylobacteriaceae</taxon>
        <taxon>Methylobacterium</taxon>
    </lineage>
</organism>
<evidence type="ECO:0000256" key="1">
    <source>
        <dbReference type="SAM" id="MobiDB-lite"/>
    </source>
</evidence>
<gene>
    <name evidence="2" type="ORF">ABIC20_007066</name>
</gene>
<proteinExistence type="predicted"/>
<name>A0ABV2NTH6_9HYPH</name>
<accession>A0ABV2NTH6</accession>
<evidence type="ECO:0000313" key="2">
    <source>
        <dbReference type="EMBL" id="MET3869688.1"/>
    </source>
</evidence>
<protein>
    <submittedName>
        <fullName evidence="2">Uncharacterized protein</fullName>
    </submittedName>
</protein>
<feature type="region of interest" description="Disordered" evidence="1">
    <location>
        <begin position="1"/>
        <end position="43"/>
    </location>
</feature>